<protein>
    <submittedName>
        <fullName evidence="1">Uncharacterized protein</fullName>
    </submittedName>
</protein>
<evidence type="ECO:0000313" key="2">
    <source>
        <dbReference type="Proteomes" id="UP000182125"/>
    </source>
</evidence>
<dbReference type="EMBL" id="FOIW01000001">
    <property type="protein sequence ID" value="SEV80776.1"/>
    <property type="molecule type" value="Genomic_DNA"/>
</dbReference>
<name>A0A1I0M134_9EURY</name>
<organism evidence="1 2">
    <name type="scientific">Thermococcus thioreducens</name>
    <dbReference type="NCBI Taxonomy" id="277988"/>
    <lineage>
        <taxon>Archaea</taxon>
        <taxon>Methanobacteriati</taxon>
        <taxon>Methanobacteriota</taxon>
        <taxon>Thermococci</taxon>
        <taxon>Thermococcales</taxon>
        <taxon>Thermococcaceae</taxon>
        <taxon>Thermococcus</taxon>
    </lineage>
</organism>
<reference evidence="2" key="1">
    <citation type="submission" date="2016-10" db="EMBL/GenBank/DDBJ databases">
        <authorList>
            <person name="Varghese N."/>
            <person name="Submissions S."/>
        </authorList>
    </citation>
    <scope>NUCLEOTIDE SEQUENCE [LARGE SCALE GENOMIC DNA]</scope>
    <source>
        <strain evidence="2">OGL-20</strain>
    </source>
</reference>
<dbReference type="Proteomes" id="UP000182125">
    <property type="component" value="Unassembled WGS sequence"/>
</dbReference>
<accession>A0A1I0M134</accession>
<proteinExistence type="predicted"/>
<sequence length="76" mass="8147">METPTSVTLGNPPIGGIVTAAPVEKPEAVPLATVKALALRELHKFPEFNGAIPTNPTPLYFPDGRLAAYEFRMVKS</sequence>
<gene>
    <name evidence="1" type="ORF">SAMN05216170_0017</name>
</gene>
<dbReference type="AlphaFoldDB" id="A0A1I0M134"/>
<evidence type="ECO:0000313" key="1">
    <source>
        <dbReference type="EMBL" id="SEV80776.1"/>
    </source>
</evidence>